<evidence type="ECO:0000256" key="1">
    <source>
        <dbReference type="SAM" id="SignalP"/>
    </source>
</evidence>
<organism evidence="2 3">
    <name type="scientific">Candidatus Magasanikbacteria bacterium RIFOXYD2_FULL_41_14</name>
    <dbReference type="NCBI Taxonomy" id="1798709"/>
    <lineage>
        <taxon>Bacteria</taxon>
        <taxon>Candidatus Magasanikiibacteriota</taxon>
    </lineage>
</organism>
<dbReference type="EMBL" id="MFRE01000011">
    <property type="protein sequence ID" value="OGH94187.1"/>
    <property type="molecule type" value="Genomic_DNA"/>
</dbReference>
<reference evidence="2 3" key="1">
    <citation type="journal article" date="2016" name="Nat. Commun.">
        <title>Thousands of microbial genomes shed light on interconnected biogeochemical processes in an aquifer system.</title>
        <authorList>
            <person name="Anantharaman K."/>
            <person name="Brown C.T."/>
            <person name="Hug L.A."/>
            <person name="Sharon I."/>
            <person name="Castelle C.J."/>
            <person name="Probst A.J."/>
            <person name="Thomas B.C."/>
            <person name="Singh A."/>
            <person name="Wilkins M.J."/>
            <person name="Karaoz U."/>
            <person name="Brodie E.L."/>
            <person name="Williams K.H."/>
            <person name="Hubbard S.S."/>
            <person name="Banfield J.F."/>
        </authorList>
    </citation>
    <scope>NUCLEOTIDE SEQUENCE [LARGE SCALE GENOMIC DNA]</scope>
</reference>
<evidence type="ECO:0000313" key="3">
    <source>
        <dbReference type="Proteomes" id="UP000178254"/>
    </source>
</evidence>
<evidence type="ECO:0000313" key="2">
    <source>
        <dbReference type="EMBL" id="OGH94187.1"/>
    </source>
</evidence>
<accession>A0A1F6PDE1</accession>
<comment type="caution">
    <text evidence="2">The sequence shown here is derived from an EMBL/GenBank/DDBJ whole genome shotgun (WGS) entry which is preliminary data.</text>
</comment>
<feature type="chain" id="PRO_5009525990" description="WxL domain-containing protein" evidence="1">
    <location>
        <begin position="21"/>
        <end position="213"/>
    </location>
</feature>
<evidence type="ECO:0008006" key="4">
    <source>
        <dbReference type="Google" id="ProtNLM"/>
    </source>
</evidence>
<dbReference type="STRING" id="1798709.A2538_01485"/>
<feature type="signal peptide" evidence="1">
    <location>
        <begin position="1"/>
        <end position="20"/>
    </location>
</feature>
<dbReference type="Proteomes" id="UP000178254">
    <property type="component" value="Unassembled WGS sequence"/>
</dbReference>
<keyword evidence="1" id="KW-0732">Signal</keyword>
<gene>
    <name evidence="2" type="ORF">A2538_01485</name>
</gene>
<dbReference type="AlphaFoldDB" id="A0A1F6PDE1"/>
<name>A0A1F6PDE1_9BACT</name>
<proteinExistence type="predicted"/>
<protein>
    <recommendedName>
        <fullName evidence="4">WxL domain-containing protein</fullName>
    </recommendedName>
</protein>
<sequence>MRYWLAIFLATVLVVAPAHSLRAAMSSTDYYIYADDFSVGGGLSSGGSYSLQDTVGQSPTDISTGGSYALHSGYQYQTLGSISLSISDSSLSLGTLTSTGASSTAATTATITTDSATGYVLSISNVSGTSLAAVSDGAVDGDGSSEEYGVAASGSDAAFGTDQAVTSSLALASNAGAVSGGSATILTFKAVRGAASEAGSKSQSITLSAVANF</sequence>